<accession>A0ABS8FZX3</accession>
<comment type="caution">
    <text evidence="2">The sequence shown here is derived from an EMBL/GenBank/DDBJ whole genome shotgun (WGS) entry which is preliminary data.</text>
</comment>
<protein>
    <recommendedName>
        <fullName evidence="1">YodL-like domain-containing protein</fullName>
    </recommendedName>
</protein>
<dbReference type="RefSeq" id="WP_227708263.1">
    <property type="nucleotide sequence ID" value="NZ_JAJEQX010000022.1"/>
</dbReference>
<dbReference type="InterPro" id="IPR025923">
    <property type="entry name" value="YodL-like_dom"/>
</dbReference>
<evidence type="ECO:0000313" key="3">
    <source>
        <dbReference type="Proteomes" id="UP001198151"/>
    </source>
</evidence>
<feature type="domain" description="YodL-like" evidence="1">
    <location>
        <begin position="3"/>
        <end position="109"/>
    </location>
</feature>
<evidence type="ECO:0000259" key="1">
    <source>
        <dbReference type="Pfam" id="PF14191"/>
    </source>
</evidence>
<name>A0ABS8FZX3_9FIRM</name>
<proteinExistence type="predicted"/>
<dbReference type="Proteomes" id="UP001198151">
    <property type="component" value="Unassembled WGS sequence"/>
</dbReference>
<evidence type="ECO:0000313" key="2">
    <source>
        <dbReference type="EMBL" id="MCC2255184.1"/>
    </source>
</evidence>
<gene>
    <name evidence="2" type="ORF">LKD70_12275</name>
</gene>
<organism evidence="2 3">
    <name type="scientific">Ruminococcus turbiniformis</name>
    <dbReference type="NCBI Taxonomy" id="2881258"/>
    <lineage>
        <taxon>Bacteria</taxon>
        <taxon>Bacillati</taxon>
        <taxon>Bacillota</taxon>
        <taxon>Clostridia</taxon>
        <taxon>Eubacteriales</taxon>
        <taxon>Oscillospiraceae</taxon>
        <taxon>Ruminococcus</taxon>
    </lineage>
</organism>
<reference evidence="2 3" key="1">
    <citation type="submission" date="2021-10" db="EMBL/GenBank/DDBJ databases">
        <title>Anaerobic single-cell dispensing facilitates the cultivation of human gut bacteria.</title>
        <authorList>
            <person name="Afrizal A."/>
        </authorList>
    </citation>
    <scope>NUCLEOTIDE SEQUENCE [LARGE SCALE GENOMIC DNA]</scope>
    <source>
        <strain evidence="2 3">CLA-AA-H200</strain>
    </source>
</reference>
<sequence>MKITIYQIIPELDQHRLMFMPLSYFQKAGYPSPPAEIYESVFYGETEVTTLEEIYRIFNRKDEADTRYLEKIGFTGHSMSVSDIVEVQDSSGESHFYFCDTFGFPQISFQKERTMLPVQNHDYISYEQVSRSKSGYLAYMDNSGISIHPCIQVQLQRCKYSQCQLGYRLRYREKEGIPARQREFLERPVVLLFEDTLGPAPENLWYHSPKPSVWISRHPAHSPLNLKLVEEWCQSQNITYEYL</sequence>
<dbReference type="EMBL" id="JAJEQX010000022">
    <property type="protein sequence ID" value="MCC2255184.1"/>
    <property type="molecule type" value="Genomic_DNA"/>
</dbReference>
<keyword evidence="3" id="KW-1185">Reference proteome</keyword>
<dbReference type="Pfam" id="PF14191">
    <property type="entry name" value="YodL"/>
    <property type="match status" value="1"/>
</dbReference>